<dbReference type="EMBL" id="MBLM01000147">
    <property type="protein sequence ID" value="OHV31168.1"/>
    <property type="molecule type" value="Genomic_DNA"/>
</dbReference>
<keyword evidence="2 9" id="KW-0378">Hydrolase</keyword>
<evidence type="ECO:0000313" key="12">
    <source>
        <dbReference type="Proteomes" id="UP000179627"/>
    </source>
</evidence>
<evidence type="ECO:0000256" key="6">
    <source>
        <dbReference type="ARBA" id="ARBA00034617"/>
    </source>
</evidence>
<comment type="catalytic activity">
    <reaction evidence="6">
        <text>Couples ATP hydrolysis with the unwinding of duplex DNA by translocating in the 3'-5' direction.</text>
        <dbReference type="EC" id="5.6.2.4"/>
    </reaction>
</comment>
<feature type="domain" description="UvrD-like helicase ATP-binding" evidence="10">
    <location>
        <begin position="239"/>
        <end position="517"/>
    </location>
</feature>
<gene>
    <name evidence="11" type="ORF">CC117_26950</name>
</gene>
<keyword evidence="12" id="KW-1185">Reference proteome</keyword>
<sequence length="705" mass="77307">MASLGFAQSFFRRLPDLPKEVQKRIPELLGRFQESTIAGLHLEKPHALADDRGRTIRVTKFWRGVVMAPVEGDHYILFDVLEHDRAYVWLANHTFAINSATREVEIVDVEAMRNVSKSLPSVAGDLRPGAFDAYGNTVLLELGIEAVHLPLVRRVRADTDLDLLSRAMPHSQHEVLEMLAAGYSVREVRAELGIRSSVVSREPDPSVAALASPTVFVPQSARELQEALEHPLELWRIFLHPTQRRIAYREKFAGPVRVTGGAGTGKTVVALHRAHHLARRLPEKHGRPVLVTTFVRTLAEGLRAGLASLDAVTGADTSSAVEVTTVDALAHRIVTEVEGAAPKIVLDDDSLTKIWTAATAATGAPFTPAMLRQEWENVILARGVRTPMDYLSAPRAGRIQPLTRTQRLQVWTAVEYFLGVLGDSGERTFHQLADDAAQYVRSGAAGDLFPHVVVDEAQDLHPVQWRLLRAVVADGPDDLFVVGDAHQRIYDHRVALTAMGINVRGRSHRLRLNYRTSEEILTWAVALLNGQVVDDLDGGLDHLDGYRSAFRGVQDPTAHGYLTAAAELDGLVSTIRGWLDGGVEPAAIGVAARTRRMADDATDALRAAGIEPSPLDRRKRGGVEIGTMHRMKGLEYRAVAVVDVSARSVPLPQAVTSQTVEATLHVQDLQRELCLLHVACTRAREFLAVSWSGAPSPFLKMILEA</sequence>
<dbReference type="PANTHER" id="PTHR11070:SF45">
    <property type="entry name" value="DNA 3'-5' HELICASE"/>
    <property type="match status" value="1"/>
</dbReference>
<evidence type="ECO:0000256" key="5">
    <source>
        <dbReference type="ARBA" id="ARBA00023235"/>
    </source>
</evidence>
<feature type="binding site" evidence="9">
    <location>
        <begin position="260"/>
        <end position="267"/>
    </location>
    <ligand>
        <name>ATP</name>
        <dbReference type="ChEBI" id="CHEBI:30616"/>
    </ligand>
</feature>
<dbReference type="PROSITE" id="PS51198">
    <property type="entry name" value="UVRD_HELICASE_ATP_BIND"/>
    <property type="match status" value="1"/>
</dbReference>
<dbReference type="SUPFAM" id="SSF52540">
    <property type="entry name" value="P-loop containing nucleoside triphosphate hydrolases"/>
    <property type="match status" value="1"/>
</dbReference>
<keyword evidence="4 9" id="KW-0067">ATP-binding</keyword>
<dbReference type="EC" id="5.6.2.4" evidence="7"/>
<dbReference type="GO" id="GO:0016887">
    <property type="term" value="F:ATP hydrolysis activity"/>
    <property type="evidence" value="ECO:0007669"/>
    <property type="project" value="RHEA"/>
</dbReference>
<dbReference type="Pfam" id="PF00580">
    <property type="entry name" value="UvrD-helicase"/>
    <property type="match status" value="1"/>
</dbReference>
<dbReference type="Proteomes" id="UP000179627">
    <property type="component" value="Unassembled WGS sequence"/>
</dbReference>
<evidence type="ECO:0000256" key="8">
    <source>
        <dbReference type="ARBA" id="ARBA00048988"/>
    </source>
</evidence>
<comment type="caution">
    <text evidence="11">The sequence shown here is derived from an EMBL/GenBank/DDBJ whole genome shotgun (WGS) entry which is preliminary data.</text>
</comment>
<dbReference type="GO" id="GO:0005829">
    <property type="term" value="C:cytosol"/>
    <property type="evidence" value="ECO:0007669"/>
    <property type="project" value="TreeGrafter"/>
</dbReference>
<dbReference type="GO" id="GO:0005524">
    <property type="term" value="F:ATP binding"/>
    <property type="evidence" value="ECO:0007669"/>
    <property type="project" value="UniProtKB-UniRule"/>
</dbReference>
<evidence type="ECO:0000256" key="7">
    <source>
        <dbReference type="ARBA" id="ARBA00034808"/>
    </source>
</evidence>
<dbReference type="InterPro" id="IPR000212">
    <property type="entry name" value="DNA_helicase_UvrD/REP"/>
</dbReference>
<dbReference type="GO" id="GO:0003677">
    <property type="term" value="F:DNA binding"/>
    <property type="evidence" value="ECO:0007669"/>
    <property type="project" value="InterPro"/>
</dbReference>
<evidence type="ECO:0000256" key="1">
    <source>
        <dbReference type="ARBA" id="ARBA00022741"/>
    </source>
</evidence>
<dbReference type="AlphaFoldDB" id="A0A1S1Q8J2"/>
<reference evidence="12" key="1">
    <citation type="submission" date="2016-07" db="EMBL/GenBank/DDBJ databases">
        <title>Sequence Frankia sp. strain CcI1.17.</title>
        <authorList>
            <person name="Ghodhbane-Gtari F."/>
            <person name="Swanson E."/>
            <person name="Gueddou A."/>
            <person name="Morris K."/>
            <person name="Hezbri K."/>
            <person name="Ktari A."/>
            <person name="Nouioui I."/>
            <person name="Abebe-Akele F."/>
            <person name="Simpson S."/>
            <person name="Thomas K."/>
            <person name="Gtari M."/>
            <person name="Tisa L.S."/>
            <person name="Hurst S."/>
        </authorList>
    </citation>
    <scope>NUCLEOTIDE SEQUENCE [LARGE SCALE GENOMIC DNA]</scope>
    <source>
        <strain evidence="12">Cc1.17</strain>
    </source>
</reference>
<accession>A0A1S1Q8J2</accession>
<evidence type="ECO:0000256" key="2">
    <source>
        <dbReference type="ARBA" id="ARBA00022801"/>
    </source>
</evidence>
<dbReference type="GO" id="GO:0000725">
    <property type="term" value="P:recombinational repair"/>
    <property type="evidence" value="ECO:0007669"/>
    <property type="project" value="TreeGrafter"/>
</dbReference>
<evidence type="ECO:0000256" key="9">
    <source>
        <dbReference type="PROSITE-ProRule" id="PRU00560"/>
    </source>
</evidence>
<evidence type="ECO:0000256" key="3">
    <source>
        <dbReference type="ARBA" id="ARBA00022806"/>
    </source>
</evidence>
<organism evidence="11 12">
    <name type="scientific">Parafrankia colletiae</name>
    <dbReference type="NCBI Taxonomy" id="573497"/>
    <lineage>
        <taxon>Bacteria</taxon>
        <taxon>Bacillati</taxon>
        <taxon>Actinomycetota</taxon>
        <taxon>Actinomycetes</taxon>
        <taxon>Frankiales</taxon>
        <taxon>Frankiaceae</taxon>
        <taxon>Parafrankia</taxon>
    </lineage>
</organism>
<dbReference type="Gene3D" id="3.40.50.300">
    <property type="entry name" value="P-loop containing nucleotide triphosphate hydrolases"/>
    <property type="match status" value="2"/>
</dbReference>
<dbReference type="InterPro" id="IPR027417">
    <property type="entry name" value="P-loop_NTPase"/>
</dbReference>
<proteinExistence type="predicted"/>
<name>A0A1S1Q8J2_9ACTN</name>
<dbReference type="Pfam" id="PF13361">
    <property type="entry name" value="UvrD_C"/>
    <property type="match status" value="1"/>
</dbReference>
<keyword evidence="1 9" id="KW-0547">Nucleotide-binding</keyword>
<dbReference type="InterPro" id="IPR014016">
    <property type="entry name" value="UvrD-like_ATP-bd"/>
</dbReference>
<dbReference type="GO" id="GO:0043138">
    <property type="term" value="F:3'-5' DNA helicase activity"/>
    <property type="evidence" value="ECO:0007669"/>
    <property type="project" value="UniProtKB-EC"/>
</dbReference>
<comment type="catalytic activity">
    <reaction evidence="8">
        <text>ATP + H2O = ADP + phosphate + H(+)</text>
        <dbReference type="Rhea" id="RHEA:13065"/>
        <dbReference type="ChEBI" id="CHEBI:15377"/>
        <dbReference type="ChEBI" id="CHEBI:15378"/>
        <dbReference type="ChEBI" id="CHEBI:30616"/>
        <dbReference type="ChEBI" id="CHEBI:43474"/>
        <dbReference type="ChEBI" id="CHEBI:456216"/>
        <dbReference type="EC" id="5.6.2.4"/>
    </reaction>
</comment>
<evidence type="ECO:0000256" key="4">
    <source>
        <dbReference type="ARBA" id="ARBA00022840"/>
    </source>
</evidence>
<keyword evidence="5" id="KW-0413">Isomerase</keyword>
<dbReference type="InterPro" id="IPR014017">
    <property type="entry name" value="DNA_helicase_UvrD-like_C"/>
</dbReference>
<protein>
    <recommendedName>
        <fullName evidence="7">DNA 3'-5' helicase</fullName>
        <ecNumber evidence="7">5.6.2.4</ecNumber>
    </recommendedName>
</protein>
<dbReference type="PANTHER" id="PTHR11070">
    <property type="entry name" value="UVRD / RECB / PCRA DNA HELICASE FAMILY MEMBER"/>
    <property type="match status" value="1"/>
</dbReference>
<dbReference type="OrthoDB" id="3196525at2"/>
<evidence type="ECO:0000313" key="11">
    <source>
        <dbReference type="EMBL" id="OHV31168.1"/>
    </source>
</evidence>
<keyword evidence="3 9" id="KW-0347">Helicase</keyword>
<evidence type="ECO:0000259" key="10">
    <source>
        <dbReference type="PROSITE" id="PS51198"/>
    </source>
</evidence>